<dbReference type="AlphaFoldDB" id="A0AAV7KPS7"/>
<dbReference type="EMBL" id="JANPWB010000016">
    <property type="protein sequence ID" value="KAJ1081346.1"/>
    <property type="molecule type" value="Genomic_DNA"/>
</dbReference>
<feature type="region of interest" description="Disordered" evidence="1">
    <location>
        <begin position="108"/>
        <end position="127"/>
    </location>
</feature>
<reference evidence="2" key="1">
    <citation type="journal article" date="2022" name="bioRxiv">
        <title>Sequencing and chromosome-scale assembly of the giantPleurodeles waltlgenome.</title>
        <authorList>
            <person name="Brown T."/>
            <person name="Elewa A."/>
            <person name="Iarovenko S."/>
            <person name="Subramanian E."/>
            <person name="Araus A.J."/>
            <person name="Petzold A."/>
            <person name="Susuki M."/>
            <person name="Suzuki K.-i.T."/>
            <person name="Hayashi T."/>
            <person name="Toyoda A."/>
            <person name="Oliveira C."/>
            <person name="Osipova E."/>
            <person name="Leigh N.D."/>
            <person name="Simon A."/>
            <person name="Yun M.H."/>
        </authorList>
    </citation>
    <scope>NUCLEOTIDE SEQUENCE</scope>
    <source>
        <strain evidence="2">20211129_DDA</strain>
        <tissue evidence="2">Liver</tissue>
    </source>
</reference>
<gene>
    <name evidence="2" type="ORF">NDU88_001528</name>
</gene>
<evidence type="ECO:0000256" key="1">
    <source>
        <dbReference type="SAM" id="MobiDB-lite"/>
    </source>
</evidence>
<keyword evidence="3" id="KW-1185">Reference proteome</keyword>
<accession>A0AAV7KPS7</accession>
<dbReference type="Proteomes" id="UP001066276">
    <property type="component" value="Chromosome 12"/>
</dbReference>
<evidence type="ECO:0000313" key="3">
    <source>
        <dbReference type="Proteomes" id="UP001066276"/>
    </source>
</evidence>
<sequence length="127" mass="13716">MGGIEQADLDGGKTPPGSTGPDHCGWRVPQIEEERTTGGLRCIALRGGLPGMEVQRCRDLSQSDVGREKNKIKVSQGFLTMVSWGLCIALRGLPGMEVQQCQDLRQSNVGREKKNNKGKSGFLTMGS</sequence>
<proteinExistence type="predicted"/>
<organism evidence="2 3">
    <name type="scientific">Pleurodeles waltl</name>
    <name type="common">Iberian ribbed newt</name>
    <dbReference type="NCBI Taxonomy" id="8319"/>
    <lineage>
        <taxon>Eukaryota</taxon>
        <taxon>Metazoa</taxon>
        <taxon>Chordata</taxon>
        <taxon>Craniata</taxon>
        <taxon>Vertebrata</taxon>
        <taxon>Euteleostomi</taxon>
        <taxon>Amphibia</taxon>
        <taxon>Batrachia</taxon>
        <taxon>Caudata</taxon>
        <taxon>Salamandroidea</taxon>
        <taxon>Salamandridae</taxon>
        <taxon>Pleurodelinae</taxon>
        <taxon>Pleurodeles</taxon>
    </lineage>
</organism>
<name>A0AAV7KPS7_PLEWA</name>
<comment type="caution">
    <text evidence="2">The sequence shown here is derived from an EMBL/GenBank/DDBJ whole genome shotgun (WGS) entry which is preliminary data.</text>
</comment>
<feature type="region of interest" description="Disordered" evidence="1">
    <location>
        <begin position="1"/>
        <end position="26"/>
    </location>
</feature>
<protein>
    <submittedName>
        <fullName evidence="2">Uncharacterized protein</fullName>
    </submittedName>
</protein>
<evidence type="ECO:0000313" key="2">
    <source>
        <dbReference type="EMBL" id="KAJ1081346.1"/>
    </source>
</evidence>